<gene>
    <name evidence="3" type="ORF">WISP_54801</name>
</gene>
<dbReference type="GO" id="GO:0016301">
    <property type="term" value="F:kinase activity"/>
    <property type="evidence" value="ECO:0007669"/>
    <property type="project" value="UniProtKB-KW"/>
</dbReference>
<evidence type="ECO:0000256" key="1">
    <source>
        <dbReference type="SAM" id="MobiDB-lite"/>
    </source>
</evidence>
<evidence type="ECO:0000313" key="4">
    <source>
        <dbReference type="Proteomes" id="UP001145742"/>
    </source>
</evidence>
<dbReference type="PROSITE" id="PS50011">
    <property type="entry name" value="PROTEIN_KINASE_DOM"/>
    <property type="match status" value="1"/>
</dbReference>
<keyword evidence="3" id="KW-0808">Transferase</keyword>
<feature type="domain" description="Protein kinase" evidence="2">
    <location>
        <begin position="1"/>
        <end position="137"/>
    </location>
</feature>
<accession>A0ABQ9DIC0</accession>
<dbReference type="EMBL" id="WHWB01033527">
    <property type="protein sequence ID" value="KAJ7419297.1"/>
    <property type="molecule type" value="Genomic_DNA"/>
</dbReference>
<keyword evidence="3" id="KW-0418">Kinase</keyword>
<protein>
    <submittedName>
        <fullName evidence="3">Testis-specific serine/threonine-protein kinase 4</fullName>
    </submittedName>
</protein>
<reference evidence="3" key="1">
    <citation type="submission" date="2019-10" db="EMBL/GenBank/DDBJ databases">
        <authorList>
            <person name="Soares A.E.R."/>
            <person name="Aleixo A."/>
            <person name="Schneider P."/>
            <person name="Miyaki C.Y."/>
            <person name="Schneider M.P."/>
            <person name="Mello C."/>
            <person name="Vasconcelos A.T.R."/>
        </authorList>
    </citation>
    <scope>NUCLEOTIDE SEQUENCE</scope>
    <source>
        <tissue evidence="3">Muscle</tissue>
    </source>
</reference>
<evidence type="ECO:0000313" key="3">
    <source>
        <dbReference type="EMBL" id="KAJ7419297.1"/>
    </source>
</evidence>
<dbReference type="SUPFAM" id="SSF56112">
    <property type="entry name" value="Protein kinase-like (PK-like)"/>
    <property type="match status" value="1"/>
</dbReference>
<dbReference type="Gene3D" id="1.10.510.10">
    <property type="entry name" value="Transferase(Phosphotransferase) domain 1"/>
    <property type="match status" value="1"/>
</dbReference>
<organism evidence="3 4">
    <name type="scientific">Willisornis vidua</name>
    <name type="common">Xingu scale-backed antbird</name>
    <dbReference type="NCBI Taxonomy" id="1566151"/>
    <lineage>
        <taxon>Eukaryota</taxon>
        <taxon>Metazoa</taxon>
        <taxon>Chordata</taxon>
        <taxon>Craniata</taxon>
        <taxon>Vertebrata</taxon>
        <taxon>Euteleostomi</taxon>
        <taxon>Archelosauria</taxon>
        <taxon>Archosauria</taxon>
        <taxon>Dinosauria</taxon>
        <taxon>Saurischia</taxon>
        <taxon>Theropoda</taxon>
        <taxon>Coelurosauria</taxon>
        <taxon>Aves</taxon>
        <taxon>Neognathae</taxon>
        <taxon>Neoaves</taxon>
        <taxon>Telluraves</taxon>
        <taxon>Australaves</taxon>
        <taxon>Passeriformes</taxon>
        <taxon>Thamnophilidae</taxon>
        <taxon>Willisornis</taxon>
    </lineage>
</organism>
<comment type="caution">
    <text evidence="3">The sequence shown here is derived from an EMBL/GenBank/DDBJ whole genome shotgun (WGS) entry which is preliminary data.</text>
</comment>
<dbReference type="InterPro" id="IPR000719">
    <property type="entry name" value="Prot_kinase_dom"/>
</dbReference>
<sequence>MLPLLCKDLNLGNIFLNSEDNMPVSISRFSRRVILQHVSEESLGLPAKTAPSQTFRQSYAYVCPEILQEKTCDLFLANTWSAEVILFSRLHNYICCDATSLQHILHQTQKSPVFPQRQPLPQAGTRGGRARSSKVGA</sequence>
<feature type="compositionally biased region" description="Basic residues" evidence="1">
    <location>
        <begin position="128"/>
        <end position="137"/>
    </location>
</feature>
<name>A0ABQ9DIC0_9PASS</name>
<evidence type="ECO:0000259" key="2">
    <source>
        <dbReference type="PROSITE" id="PS50011"/>
    </source>
</evidence>
<keyword evidence="4" id="KW-1185">Reference proteome</keyword>
<dbReference type="Proteomes" id="UP001145742">
    <property type="component" value="Unassembled WGS sequence"/>
</dbReference>
<dbReference type="InterPro" id="IPR011009">
    <property type="entry name" value="Kinase-like_dom_sf"/>
</dbReference>
<feature type="region of interest" description="Disordered" evidence="1">
    <location>
        <begin position="114"/>
        <end position="137"/>
    </location>
</feature>
<proteinExistence type="predicted"/>